<dbReference type="PROSITE" id="PS00134">
    <property type="entry name" value="TRYPSIN_HIS"/>
    <property type="match status" value="1"/>
</dbReference>
<dbReference type="SUPFAM" id="SSF50494">
    <property type="entry name" value="Trypsin-like serine proteases"/>
    <property type="match status" value="1"/>
</dbReference>
<feature type="chain" id="PRO_5043320511" evidence="2">
    <location>
        <begin position="30"/>
        <end position="276"/>
    </location>
</feature>
<evidence type="ECO:0000313" key="4">
    <source>
        <dbReference type="Proteomes" id="UP000663583"/>
    </source>
</evidence>
<proteinExistence type="predicted"/>
<sequence>MMGAMRSVTAMLCLSVGLTMLLASCGRPASPAAHPSGPPPRAGLPAQRLGEPQLDGTARPVPPDNRVGAVFLDGAKLHICTASVLHSAGGDLVLTAAHCLLGDSTAAFVPGFADDAAPSDMWTVHDIYYDNRWLASRDPRADYAIARVRGSGDEPVERHAGAGLTLGAAPARGSRVTVTGYPAGVGGQPVGCQGNTGMTESGFPSLPCEGLVSGTSGAPWLSGSTVIGVIGGLEGGGCADDMSYSPPFDEHTAQLLARAEAGGPGDPQPADYDDSC</sequence>
<dbReference type="RefSeq" id="WP_068160038.1">
    <property type="nucleotide sequence ID" value="NZ_BLKU01000003.1"/>
</dbReference>
<dbReference type="PROSITE" id="PS51257">
    <property type="entry name" value="PROKAR_LIPOPROTEIN"/>
    <property type="match status" value="1"/>
</dbReference>
<feature type="region of interest" description="Disordered" evidence="1">
    <location>
        <begin position="29"/>
        <end position="62"/>
    </location>
</feature>
<dbReference type="InterPro" id="IPR043504">
    <property type="entry name" value="Peptidase_S1_PA_chymotrypsin"/>
</dbReference>
<evidence type="ECO:0000256" key="2">
    <source>
        <dbReference type="SAM" id="SignalP"/>
    </source>
</evidence>
<dbReference type="InterPro" id="IPR009003">
    <property type="entry name" value="Peptidase_S1_PA"/>
</dbReference>
<dbReference type="KEGG" id="mku:I2456_09860"/>
<dbReference type="Pfam" id="PF13365">
    <property type="entry name" value="Trypsin_2"/>
    <property type="match status" value="1"/>
</dbReference>
<gene>
    <name evidence="3" type="ORF">I2456_09860</name>
</gene>
<protein>
    <submittedName>
        <fullName evidence="3">Trypsin-like peptidase domain-containing protein</fullName>
    </submittedName>
</protein>
<feature type="signal peptide" evidence="2">
    <location>
        <begin position="1"/>
        <end position="29"/>
    </location>
</feature>
<dbReference type="GO" id="GO:0004252">
    <property type="term" value="F:serine-type endopeptidase activity"/>
    <property type="evidence" value="ECO:0007669"/>
    <property type="project" value="InterPro"/>
</dbReference>
<reference evidence="3" key="1">
    <citation type="submission" date="2020-11" db="EMBL/GenBank/DDBJ databases">
        <title>Intraspecies plasmid and genomic variation of Mycobacterium kubicae revealed by the complete genome sequences of two clinical isolates.</title>
        <authorList>
            <person name="Hendrix J.R."/>
            <person name="Epperson L.E."/>
            <person name="Honda J.R."/>
            <person name="Strong M."/>
        </authorList>
    </citation>
    <scope>NUCLEOTIDE SEQUENCE</scope>
    <source>
        <strain evidence="3">JCM 13573</strain>
    </source>
</reference>
<accession>A0AAX1JEU4</accession>
<dbReference type="AlphaFoldDB" id="A0AAX1JEU4"/>
<evidence type="ECO:0000313" key="3">
    <source>
        <dbReference type="EMBL" id="QPI39722.1"/>
    </source>
</evidence>
<organism evidence="3 4">
    <name type="scientific">Mycobacterium kubicae</name>
    <dbReference type="NCBI Taxonomy" id="120959"/>
    <lineage>
        <taxon>Bacteria</taxon>
        <taxon>Bacillati</taxon>
        <taxon>Actinomycetota</taxon>
        <taxon>Actinomycetes</taxon>
        <taxon>Mycobacteriales</taxon>
        <taxon>Mycobacteriaceae</taxon>
        <taxon>Mycobacterium</taxon>
        <taxon>Mycobacterium simiae complex</taxon>
    </lineage>
</organism>
<dbReference type="EMBL" id="CP065047">
    <property type="protein sequence ID" value="QPI39722.1"/>
    <property type="molecule type" value="Genomic_DNA"/>
</dbReference>
<dbReference type="InterPro" id="IPR018114">
    <property type="entry name" value="TRYPSIN_HIS"/>
</dbReference>
<keyword evidence="2" id="KW-0732">Signal</keyword>
<dbReference type="Gene3D" id="2.40.10.10">
    <property type="entry name" value="Trypsin-like serine proteases"/>
    <property type="match status" value="2"/>
</dbReference>
<evidence type="ECO:0000256" key="1">
    <source>
        <dbReference type="SAM" id="MobiDB-lite"/>
    </source>
</evidence>
<name>A0AAX1JEU4_9MYCO</name>
<dbReference type="Proteomes" id="UP000663583">
    <property type="component" value="Chromosome"/>
</dbReference>
<dbReference type="GO" id="GO:0006508">
    <property type="term" value="P:proteolysis"/>
    <property type="evidence" value="ECO:0007669"/>
    <property type="project" value="InterPro"/>
</dbReference>